<dbReference type="GO" id="GO:0005737">
    <property type="term" value="C:cytoplasm"/>
    <property type="evidence" value="ECO:0007669"/>
    <property type="project" value="TreeGrafter"/>
</dbReference>
<proteinExistence type="predicted"/>
<sequence>MAAAAAAASECPPANFSTATGFDLDAFISGRWYVQQQMEVLYLPRSQNACVYADYARRSPGFLGYEVAVHNHAEDALPPYAAHDSGSTLCAKVVDAASGKLAVAPCFLPPSLFAGPYWVLAFSQEEGYALISGGAPTKPSSHGGCSTGRGVNNAGLWIFTRGASRDQALVDKVRGIAAAKGFDLSVLNDVDQSRCTAADEVGPAAGPAGTLTAIV</sequence>
<organism evidence="1">
    <name type="scientific">Zooxanthella nutricula</name>
    <dbReference type="NCBI Taxonomy" id="1333877"/>
    <lineage>
        <taxon>Eukaryota</taxon>
        <taxon>Sar</taxon>
        <taxon>Alveolata</taxon>
        <taxon>Dinophyceae</taxon>
        <taxon>Peridiniales</taxon>
        <taxon>Peridiniales incertae sedis</taxon>
        <taxon>Zooxanthella</taxon>
    </lineage>
</organism>
<reference evidence="1" key="1">
    <citation type="submission" date="2021-01" db="EMBL/GenBank/DDBJ databases">
        <authorList>
            <person name="Corre E."/>
            <person name="Pelletier E."/>
            <person name="Niang G."/>
            <person name="Scheremetjew M."/>
            <person name="Finn R."/>
            <person name="Kale V."/>
            <person name="Holt S."/>
            <person name="Cochrane G."/>
            <person name="Meng A."/>
            <person name="Brown T."/>
            <person name="Cohen L."/>
        </authorList>
    </citation>
    <scope>NUCLEOTIDE SEQUENCE</scope>
    <source>
        <strain evidence="1">RCC3387</strain>
    </source>
</reference>
<gene>
    <name evidence="1" type="ORF">BRAN1462_LOCUS64715</name>
</gene>
<dbReference type="PANTHER" id="PTHR10612:SF34">
    <property type="entry name" value="APOLIPOPROTEIN D"/>
    <property type="match status" value="1"/>
</dbReference>
<name>A0A7S2QN00_9DINO</name>
<dbReference type="GO" id="GO:0000302">
    <property type="term" value="P:response to reactive oxygen species"/>
    <property type="evidence" value="ECO:0007669"/>
    <property type="project" value="TreeGrafter"/>
</dbReference>
<dbReference type="SUPFAM" id="SSF50814">
    <property type="entry name" value="Lipocalins"/>
    <property type="match status" value="1"/>
</dbReference>
<dbReference type="AlphaFoldDB" id="A0A7S2QN00"/>
<protein>
    <recommendedName>
        <fullName evidence="2">Lipocalin/cytosolic fatty-acid binding domain-containing protein</fullName>
    </recommendedName>
</protein>
<dbReference type="PANTHER" id="PTHR10612">
    <property type="entry name" value="APOLIPOPROTEIN D"/>
    <property type="match status" value="1"/>
</dbReference>
<accession>A0A7S2QN00</accession>
<dbReference type="GO" id="GO:0006629">
    <property type="term" value="P:lipid metabolic process"/>
    <property type="evidence" value="ECO:0007669"/>
    <property type="project" value="TreeGrafter"/>
</dbReference>
<dbReference type="Gene3D" id="2.40.128.20">
    <property type="match status" value="1"/>
</dbReference>
<dbReference type="InterPro" id="IPR012674">
    <property type="entry name" value="Calycin"/>
</dbReference>
<dbReference type="EMBL" id="HBGW01102407">
    <property type="protein sequence ID" value="CAD9646893.1"/>
    <property type="molecule type" value="Transcribed_RNA"/>
</dbReference>
<evidence type="ECO:0000313" key="1">
    <source>
        <dbReference type="EMBL" id="CAD9646893.1"/>
    </source>
</evidence>
<evidence type="ECO:0008006" key="2">
    <source>
        <dbReference type="Google" id="ProtNLM"/>
    </source>
</evidence>